<keyword evidence="1" id="KW-0812">Transmembrane</keyword>
<gene>
    <name evidence="2" type="ORF">CLTHE_23940</name>
</gene>
<keyword evidence="1" id="KW-0472">Membrane</keyword>
<reference evidence="2 3" key="1">
    <citation type="submission" date="2016-02" db="EMBL/GenBank/DDBJ databases">
        <title>Genome sequence of Clostridium thermobutyricum DSM 4928.</title>
        <authorList>
            <person name="Poehlein A."/>
            <person name="Daniel R."/>
        </authorList>
    </citation>
    <scope>NUCLEOTIDE SEQUENCE [LARGE SCALE GENOMIC DNA]</scope>
    <source>
        <strain evidence="2 3">DSM 4928</strain>
    </source>
</reference>
<dbReference type="EMBL" id="LTAY01000060">
    <property type="protein sequence ID" value="OPX46949.1"/>
    <property type="molecule type" value="Genomic_DNA"/>
</dbReference>
<organism evidence="2 3">
    <name type="scientific">Clostridium thermobutyricum DSM 4928</name>
    <dbReference type="NCBI Taxonomy" id="1121339"/>
    <lineage>
        <taxon>Bacteria</taxon>
        <taxon>Bacillati</taxon>
        <taxon>Bacillota</taxon>
        <taxon>Clostridia</taxon>
        <taxon>Eubacteriales</taxon>
        <taxon>Clostridiaceae</taxon>
        <taxon>Clostridium</taxon>
    </lineage>
</organism>
<dbReference type="Proteomes" id="UP000191448">
    <property type="component" value="Unassembled WGS sequence"/>
</dbReference>
<proteinExistence type="predicted"/>
<sequence length="72" mass="8340">MTSFVENPLKGFILKVVIIGLVLFFLGILFRYANKLELYHINYIVLLGLTLYTSVNILHVFYTILYVVSQNI</sequence>
<protein>
    <recommendedName>
        <fullName evidence="4">DUF5658 domain-containing protein</fullName>
    </recommendedName>
</protein>
<accession>A0A1V4SSU9</accession>
<evidence type="ECO:0000313" key="2">
    <source>
        <dbReference type="EMBL" id="OPX46949.1"/>
    </source>
</evidence>
<name>A0A1V4SSU9_9CLOT</name>
<feature type="transmembrane region" description="Helical" evidence="1">
    <location>
        <begin position="44"/>
        <end position="68"/>
    </location>
</feature>
<evidence type="ECO:0008006" key="4">
    <source>
        <dbReference type="Google" id="ProtNLM"/>
    </source>
</evidence>
<evidence type="ECO:0000313" key="3">
    <source>
        <dbReference type="Proteomes" id="UP000191448"/>
    </source>
</evidence>
<feature type="transmembrane region" description="Helical" evidence="1">
    <location>
        <begin position="12"/>
        <end position="32"/>
    </location>
</feature>
<evidence type="ECO:0000256" key="1">
    <source>
        <dbReference type="SAM" id="Phobius"/>
    </source>
</evidence>
<keyword evidence="1" id="KW-1133">Transmembrane helix</keyword>
<dbReference type="AlphaFoldDB" id="A0A1V4SSU9"/>
<comment type="caution">
    <text evidence="2">The sequence shown here is derived from an EMBL/GenBank/DDBJ whole genome shotgun (WGS) entry which is preliminary data.</text>
</comment>